<dbReference type="PROSITE" id="PS51819">
    <property type="entry name" value="VOC"/>
    <property type="match status" value="1"/>
</dbReference>
<dbReference type="GO" id="GO:0004493">
    <property type="term" value="F:methylmalonyl-CoA epimerase activity"/>
    <property type="evidence" value="ECO:0007669"/>
    <property type="project" value="TreeGrafter"/>
</dbReference>
<dbReference type="InterPro" id="IPR037523">
    <property type="entry name" value="VOC_core"/>
</dbReference>
<evidence type="ECO:0000313" key="4">
    <source>
        <dbReference type="Proteomes" id="UP000198718"/>
    </source>
</evidence>
<evidence type="ECO:0000313" key="3">
    <source>
        <dbReference type="EMBL" id="SDK05157.1"/>
    </source>
</evidence>
<evidence type="ECO:0000259" key="2">
    <source>
        <dbReference type="PROSITE" id="PS51819"/>
    </source>
</evidence>
<dbReference type="CDD" id="cd06587">
    <property type="entry name" value="VOC"/>
    <property type="match status" value="1"/>
</dbReference>
<dbReference type="PANTHER" id="PTHR43048:SF3">
    <property type="entry name" value="METHYLMALONYL-COA EPIMERASE, MITOCHONDRIAL"/>
    <property type="match status" value="1"/>
</dbReference>
<dbReference type="InterPro" id="IPR004360">
    <property type="entry name" value="Glyas_Fos-R_dOase_dom"/>
</dbReference>
<dbReference type="Proteomes" id="UP000198718">
    <property type="component" value="Unassembled WGS sequence"/>
</dbReference>
<dbReference type="GO" id="GO:0046491">
    <property type="term" value="P:L-methylmalonyl-CoA metabolic process"/>
    <property type="evidence" value="ECO:0007669"/>
    <property type="project" value="TreeGrafter"/>
</dbReference>
<dbReference type="EMBL" id="FNFP01000001">
    <property type="protein sequence ID" value="SDK05157.1"/>
    <property type="molecule type" value="Genomic_DNA"/>
</dbReference>
<dbReference type="OrthoDB" id="9788468at2"/>
<evidence type="ECO:0000256" key="1">
    <source>
        <dbReference type="ARBA" id="ARBA00022723"/>
    </source>
</evidence>
<dbReference type="SUPFAM" id="SSF54593">
    <property type="entry name" value="Glyoxalase/Bleomycin resistance protein/Dihydroxybiphenyl dioxygenase"/>
    <property type="match status" value="1"/>
</dbReference>
<protein>
    <submittedName>
        <fullName evidence="3">Catechol 2,3-dioxygenase</fullName>
    </submittedName>
</protein>
<dbReference type="GO" id="GO:0051213">
    <property type="term" value="F:dioxygenase activity"/>
    <property type="evidence" value="ECO:0007669"/>
    <property type="project" value="UniProtKB-KW"/>
</dbReference>
<organism evidence="3 4">
    <name type="scientific">Natronincola ferrireducens</name>
    <dbReference type="NCBI Taxonomy" id="393762"/>
    <lineage>
        <taxon>Bacteria</taxon>
        <taxon>Bacillati</taxon>
        <taxon>Bacillota</taxon>
        <taxon>Clostridia</taxon>
        <taxon>Peptostreptococcales</taxon>
        <taxon>Natronincolaceae</taxon>
        <taxon>Natronincola</taxon>
    </lineage>
</organism>
<dbReference type="InterPro" id="IPR029068">
    <property type="entry name" value="Glyas_Bleomycin-R_OHBP_Dase"/>
</dbReference>
<dbReference type="Gene3D" id="3.10.180.10">
    <property type="entry name" value="2,3-Dihydroxybiphenyl 1,2-Dioxygenase, domain 1"/>
    <property type="match status" value="1"/>
</dbReference>
<accession>A0A1G8YQY1</accession>
<dbReference type="InterPro" id="IPR051785">
    <property type="entry name" value="MMCE/EMCE_epimerase"/>
</dbReference>
<gene>
    <name evidence="3" type="ORF">SAMN05660472_00620</name>
</gene>
<name>A0A1G8YQY1_9FIRM</name>
<dbReference type="GO" id="GO:0046872">
    <property type="term" value="F:metal ion binding"/>
    <property type="evidence" value="ECO:0007669"/>
    <property type="project" value="UniProtKB-KW"/>
</dbReference>
<keyword evidence="3" id="KW-0560">Oxidoreductase</keyword>
<keyword evidence="4" id="KW-1185">Reference proteome</keyword>
<dbReference type="PANTHER" id="PTHR43048">
    <property type="entry name" value="METHYLMALONYL-COA EPIMERASE"/>
    <property type="match status" value="1"/>
</dbReference>
<reference evidence="3 4" key="1">
    <citation type="submission" date="2016-10" db="EMBL/GenBank/DDBJ databases">
        <authorList>
            <person name="de Groot N.N."/>
        </authorList>
    </citation>
    <scope>NUCLEOTIDE SEQUENCE [LARGE SCALE GENOMIC DNA]</scope>
    <source>
        <strain evidence="3 4">DSM 18346</strain>
    </source>
</reference>
<keyword evidence="1" id="KW-0479">Metal-binding</keyword>
<keyword evidence="3" id="KW-0223">Dioxygenase</keyword>
<dbReference type="RefSeq" id="WP_090550124.1">
    <property type="nucleotide sequence ID" value="NZ_FNFP01000001.1"/>
</dbReference>
<dbReference type="STRING" id="393762.SAMN05660472_00620"/>
<dbReference type="Pfam" id="PF00903">
    <property type="entry name" value="Glyoxalase"/>
    <property type="match status" value="1"/>
</dbReference>
<sequence length="131" mass="15551">MLTLEHVGICAKDTVALKDWYVKVFNFKIVYDNRKEKPTYFLLMEDNSMIEIYPADHDSEVRSNKHQGIRHLSFDTDNIEKEYQNLLNHNVEIIEELKENAKGIKTAFFRDIEGNIIHFIQRPVSLYFKKT</sequence>
<proteinExistence type="predicted"/>
<feature type="domain" description="VOC" evidence="2">
    <location>
        <begin position="3"/>
        <end position="122"/>
    </location>
</feature>
<dbReference type="AlphaFoldDB" id="A0A1G8YQY1"/>